<proteinExistence type="predicted"/>
<dbReference type="PANTHER" id="PTHR35788:SF1">
    <property type="entry name" value="EXPORTED PROTEIN"/>
    <property type="match status" value="1"/>
</dbReference>
<dbReference type="InterPro" id="IPR007391">
    <property type="entry name" value="Vancomycin_resist_VanW"/>
</dbReference>
<protein>
    <submittedName>
        <fullName evidence="2">VanW family protein</fullName>
    </submittedName>
</protein>
<evidence type="ECO:0000313" key="3">
    <source>
        <dbReference type="Proteomes" id="UP000633619"/>
    </source>
</evidence>
<evidence type="ECO:0000256" key="1">
    <source>
        <dbReference type="SAM" id="MobiDB-lite"/>
    </source>
</evidence>
<dbReference type="Pfam" id="PF04294">
    <property type="entry name" value="VanW"/>
    <property type="match status" value="1"/>
</dbReference>
<name>A0A8I1DBA1_THEIN</name>
<reference evidence="2 3" key="1">
    <citation type="submission" date="2020-12" db="EMBL/GenBank/DDBJ databases">
        <title>WGS of Thermoactinomyces spp.</title>
        <authorList>
            <person name="Cheng K."/>
        </authorList>
    </citation>
    <scope>NUCLEOTIDE SEQUENCE [LARGE SCALE GENOMIC DNA]</scope>
    <source>
        <strain evidence="3">CICC 10671\DSM 43846</strain>
    </source>
</reference>
<dbReference type="PANTHER" id="PTHR35788">
    <property type="entry name" value="EXPORTED PROTEIN-RELATED"/>
    <property type="match status" value="1"/>
</dbReference>
<evidence type="ECO:0000313" key="2">
    <source>
        <dbReference type="EMBL" id="MBH8594148.1"/>
    </source>
</evidence>
<dbReference type="InterPro" id="IPR052913">
    <property type="entry name" value="Glycopeptide_resist_protein"/>
</dbReference>
<accession>A0A8I1DBA1</accession>
<comment type="caution">
    <text evidence="2">The sequence shown here is derived from an EMBL/GenBank/DDBJ whole genome shotgun (WGS) entry which is preliminary data.</text>
</comment>
<dbReference type="EMBL" id="JAECVW010000001">
    <property type="protein sequence ID" value="MBH8594148.1"/>
    <property type="molecule type" value="Genomic_DNA"/>
</dbReference>
<keyword evidence="3" id="KW-1185">Reference proteome</keyword>
<dbReference type="Proteomes" id="UP000633619">
    <property type="component" value="Unassembled WGS sequence"/>
</dbReference>
<gene>
    <name evidence="2" type="ORF">I8U20_02255</name>
</gene>
<sequence length="286" mass="32720">MVRFGEKEWNLDLREIGFDGIDPTTLNQDALMNQIHETIEKEVNRKPRSAYYKDRKVVPHQLGVKVDRQKIKLWFDEIHDYINRPVDLPVQWSMPALTTNELLQLKEKELGSYTTFFNHRNVNRSHNIYLSAKAIDHHVLMPGETFSFNKVVGIRSRARGYRMAKVIVKGEYSEGVGGGICQTSSTLFNAVDMAGLEIVERNSHSRRVAYVPKNRDATVSWGGPDFRFKNSLSKPILIAANVNKGVLTIHIYAPRDARHFPREVPDPPGEKESIREEVKEKKANIG</sequence>
<feature type="region of interest" description="Disordered" evidence="1">
    <location>
        <begin position="259"/>
        <end position="286"/>
    </location>
</feature>
<organism evidence="2 3">
    <name type="scientific">Thermoactinomyces intermedius</name>
    <dbReference type="NCBI Taxonomy" id="2024"/>
    <lineage>
        <taxon>Bacteria</taxon>
        <taxon>Bacillati</taxon>
        <taxon>Bacillota</taxon>
        <taxon>Bacilli</taxon>
        <taxon>Bacillales</taxon>
        <taxon>Thermoactinomycetaceae</taxon>
        <taxon>Thermoactinomyces</taxon>
    </lineage>
</organism>
<dbReference type="AlphaFoldDB" id="A0A8I1DBA1"/>